<protein>
    <submittedName>
        <fullName evidence="4">CBS domain-containing protein</fullName>
    </submittedName>
</protein>
<dbReference type="RefSeq" id="WP_218596262.1">
    <property type="nucleotide sequence ID" value="NZ_JADQDE010000676.1"/>
</dbReference>
<gene>
    <name evidence="4" type="ORF">I4I82_29185</name>
</gene>
<feature type="domain" description="CBS" evidence="3">
    <location>
        <begin position="7"/>
        <end position="64"/>
    </location>
</feature>
<evidence type="ECO:0000313" key="5">
    <source>
        <dbReference type="Proteomes" id="UP000694300"/>
    </source>
</evidence>
<dbReference type="InterPro" id="IPR051257">
    <property type="entry name" value="Diverse_CBS-Domain"/>
</dbReference>
<name>A0ABS6UHK1_9PSEU</name>
<dbReference type="EMBL" id="JADQDF010000001">
    <property type="protein sequence ID" value="MBW0131718.1"/>
    <property type="molecule type" value="Genomic_DNA"/>
</dbReference>
<dbReference type="PANTHER" id="PTHR43080">
    <property type="entry name" value="CBS DOMAIN-CONTAINING PROTEIN CBSX3, MITOCHONDRIAL"/>
    <property type="match status" value="1"/>
</dbReference>
<comment type="caution">
    <text evidence="4">The sequence shown here is derived from an EMBL/GenBank/DDBJ whole genome shotgun (WGS) entry which is preliminary data.</text>
</comment>
<keyword evidence="1 2" id="KW-0129">CBS domain</keyword>
<proteinExistence type="predicted"/>
<evidence type="ECO:0000256" key="1">
    <source>
        <dbReference type="ARBA" id="ARBA00023122"/>
    </source>
</evidence>
<dbReference type="PANTHER" id="PTHR43080:SF26">
    <property type="entry name" value="REGULATORY PROTEIN"/>
    <property type="match status" value="1"/>
</dbReference>
<dbReference type="PROSITE" id="PS51371">
    <property type="entry name" value="CBS"/>
    <property type="match status" value="2"/>
</dbReference>
<sequence>MRARDVMSRPVASVRPHASARATATMLVRSGFTEVPVVDAEGLLHGVVSEADLVRALALAPDARDGAGPLVRDVMTPFPAIVGPDADVVEVEQLTRGTGRRSVPVVEHGRLVGVVTRRDLLRAAATSHRNGPTATVPHPVGGS</sequence>
<feature type="domain" description="CBS" evidence="3">
    <location>
        <begin position="75"/>
        <end position="133"/>
    </location>
</feature>
<reference evidence="4 5" key="1">
    <citation type="submission" date="2020-11" db="EMBL/GenBank/DDBJ databases">
        <title>Pseudonocardia abyssalis sp. nov. and Pseudonocardia oceani sp. nov., description and phylogenomic analysis of two novel actinomycetes isolated from the deep Southern Ocean.</title>
        <authorList>
            <person name="Parra J."/>
        </authorList>
    </citation>
    <scope>NUCLEOTIDE SEQUENCE [LARGE SCALE GENOMIC DNA]</scope>
    <source>
        <strain evidence="5">KRD185</strain>
    </source>
</reference>
<organism evidence="4 5">
    <name type="scientific">Pseudonocardia oceani</name>
    <dbReference type="NCBI Taxonomy" id="2792013"/>
    <lineage>
        <taxon>Bacteria</taxon>
        <taxon>Bacillati</taxon>
        <taxon>Actinomycetota</taxon>
        <taxon>Actinomycetes</taxon>
        <taxon>Pseudonocardiales</taxon>
        <taxon>Pseudonocardiaceae</taxon>
        <taxon>Pseudonocardia</taxon>
    </lineage>
</organism>
<dbReference type="InterPro" id="IPR000644">
    <property type="entry name" value="CBS_dom"/>
</dbReference>
<evidence type="ECO:0000256" key="2">
    <source>
        <dbReference type="PROSITE-ProRule" id="PRU00703"/>
    </source>
</evidence>
<dbReference type="Pfam" id="PF00571">
    <property type="entry name" value="CBS"/>
    <property type="match status" value="2"/>
</dbReference>
<keyword evidence="5" id="KW-1185">Reference proteome</keyword>
<accession>A0ABS6UHK1</accession>
<evidence type="ECO:0000259" key="3">
    <source>
        <dbReference type="PROSITE" id="PS51371"/>
    </source>
</evidence>
<dbReference type="Proteomes" id="UP000694300">
    <property type="component" value="Unassembled WGS sequence"/>
</dbReference>
<evidence type="ECO:0000313" key="4">
    <source>
        <dbReference type="EMBL" id="MBW0131718.1"/>
    </source>
</evidence>
<dbReference type="SMART" id="SM00116">
    <property type="entry name" value="CBS"/>
    <property type="match status" value="2"/>
</dbReference>